<dbReference type="AlphaFoldDB" id="A0A4P7QGW3"/>
<feature type="transmembrane region" description="Helical" evidence="2">
    <location>
        <begin position="346"/>
        <end position="367"/>
    </location>
</feature>
<sequence length="797" mass="87273">MIGVSNNGCEQFRRMTKESPRSFRYRYDLDGLRGIAIALVVIYHVFVGRVSGGVDVFLLLSGYFFLGSQLRYAGKPDASLNPWWPIWRMLRRLLPALVLVIGVTMLLVSWLTPQLLRLELTQQVTATMLYFQNWELARQNADYAAASADTSPLQHMWSMSVQGQFYIMGIALALILGAWMKYRRRTAGLGAAEQLSVNRIAGPLLIVITVASFAYASRFGLYGTPQNYYSTWSRVWELTLGAVLAIYGPKIRIPERLRDPLTALGLLLLVFTGALIADSTAFPGPLSLLPLGGAALIILGGGGRISRAMASKNARWLGDIAYSLYLWHWPLLILSTSALGFDTPPWWLGVIIIAASLLLADLTHRFVEAPLRQHRKRPVASDMPVNKALASMKERAGGMRAAGGAVVGACSVALLALQPVFAHSVNSENEKTLDPTRYPGVMALFGEDTPANVEYQPDPVLVGNMMPPIATQHCFVAKDELPNKFITEDKNGDPCIFGDANAETEVYLVGGSHAEQWASPLDRLGKEMGFKLVPLLRQDCPLELGEVTVTPECAEWGRLAIDKIVEADPALVISNTTRPQSEFGLGPDVVPAGYVGFWEVLAENEIPFLGFRDNPWGFDSEGQAREFDECYVATEDAIGCGMQRNQVYQPFDPSIPILAQWPNMIAIDTSDWFCDEVNCPVVIGNTMVYRDMHHITNAFADSAMPLLREELRPFLDGTPVQQEIPEGYVAPAPPVEGTPPAVTDPGIVPDSSPQLAPANPVDPGTALTEDPLYYQDPASAVYGTAPYPTPFGEDDAV</sequence>
<feature type="region of interest" description="Disordered" evidence="1">
    <location>
        <begin position="729"/>
        <end position="772"/>
    </location>
</feature>
<dbReference type="GO" id="GO:0016747">
    <property type="term" value="F:acyltransferase activity, transferring groups other than amino-acyl groups"/>
    <property type="evidence" value="ECO:0007669"/>
    <property type="project" value="InterPro"/>
</dbReference>
<evidence type="ECO:0000313" key="6">
    <source>
        <dbReference type="Proteomes" id="UP000296352"/>
    </source>
</evidence>
<keyword evidence="2" id="KW-0472">Membrane</keyword>
<reference evidence="5 6" key="1">
    <citation type="submission" date="2019-04" db="EMBL/GenBank/DDBJ databases">
        <title>Corynebacterium endometrii sp. nov., isolated from the uterus of a cow with endometritis.</title>
        <authorList>
            <person name="Ballas P."/>
            <person name="Ruckert C."/>
            <person name="Wagener K."/>
            <person name="Drillich M."/>
            <person name="Kaempfer P."/>
            <person name="Busse H.-J."/>
            <person name="Ehling-Schulz M."/>
        </authorList>
    </citation>
    <scope>NUCLEOTIDE SEQUENCE [LARGE SCALE GENOMIC DNA]</scope>
    <source>
        <strain evidence="5 6">LMM-1653</strain>
    </source>
</reference>
<dbReference type="EC" id="2.3.1.-" evidence="5"/>
<keyword evidence="5" id="KW-0012">Acyltransferase</keyword>
<feature type="transmembrane region" description="Helical" evidence="2">
    <location>
        <begin position="93"/>
        <end position="111"/>
    </location>
</feature>
<dbReference type="GO" id="GO:0016020">
    <property type="term" value="C:membrane"/>
    <property type="evidence" value="ECO:0007669"/>
    <property type="project" value="TreeGrafter"/>
</dbReference>
<dbReference type="InterPro" id="IPR043968">
    <property type="entry name" value="SGNH"/>
</dbReference>
<dbReference type="GO" id="GO:0009103">
    <property type="term" value="P:lipopolysaccharide biosynthetic process"/>
    <property type="evidence" value="ECO:0007669"/>
    <property type="project" value="TreeGrafter"/>
</dbReference>
<keyword evidence="5" id="KW-0808">Transferase</keyword>
<feature type="transmembrane region" description="Helical" evidence="2">
    <location>
        <begin position="317"/>
        <end position="340"/>
    </location>
</feature>
<feature type="transmembrane region" description="Helical" evidence="2">
    <location>
        <begin position="31"/>
        <end position="50"/>
    </location>
</feature>
<keyword evidence="2" id="KW-0812">Transmembrane</keyword>
<evidence type="ECO:0000256" key="2">
    <source>
        <dbReference type="SAM" id="Phobius"/>
    </source>
</evidence>
<feature type="transmembrane region" description="Helical" evidence="2">
    <location>
        <begin position="261"/>
        <end position="282"/>
    </location>
</feature>
<feature type="transmembrane region" description="Helical" evidence="2">
    <location>
        <begin position="163"/>
        <end position="180"/>
    </location>
</feature>
<dbReference type="Pfam" id="PF01757">
    <property type="entry name" value="Acyl_transf_3"/>
    <property type="match status" value="1"/>
</dbReference>
<organism evidence="5 6">
    <name type="scientific">Corynebacterium endometrii</name>
    <dbReference type="NCBI Taxonomy" id="2488819"/>
    <lineage>
        <taxon>Bacteria</taxon>
        <taxon>Bacillati</taxon>
        <taxon>Actinomycetota</taxon>
        <taxon>Actinomycetes</taxon>
        <taxon>Mycobacteriales</taxon>
        <taxon>Corynebacteriaceae</taxon>
        <taxon>Corynebacterium</taxon>
    </lineage>
</organism>
<dbReference type="PANTHER" id="PTHR23028:SF53">
    <property type="entry name" value="ACYL_TRANSF_3 DOMAIN-CONTAINING PROTEIN"/>
    <property type="match status" value="1"/>
</dbReference>
<feature type="transmembrane region" description="Helical" evidence="2">
    <location>
        <begin position="288"/>
        <end position="305"/>
    </location>
</feature>
<keyword evidence="2" id="KW-1133">Transmembrane helix</keyword>
<proteinExistence type="predicted"/>
<evidence type="ECO:0000259" key="3">
    <source>
        <dbReference type="Pfam" id="PF01757"/>
    </source>
</evidence>
<keyword evidence="6" id="KW-1185">Reference proteome</keyword>
<dbReference type="InterPro" id="IPR050879">
    <property type="entry name" value="Acyltransferase_3"/>
</dbReference>
<dbReference type="Proteomes" id="UP000296352">
    <property type="component" value="Chromosome"/>
</dbReference>
<name>A0A4P7QGW3_9CORY</name>
<feature type="domain" description="SGNH" evidence="4">
    <location>
        <begin position="490"/>
        <end position="707"/>
    </location>
</feature>
<dbReference type="EMBL" id="CP039247">
    <property type="protein sequence ID" value="QCB28720.1"/>
    <property type="molecule type" value="Genomic_DNA"/>
</dbReference>
<evidence type="ECO:0000259" key="4">
    <source>
        <dbReference type="Pfam" id="PF19040"/>
    </source>
</evidence>
<evidence type="ECO:0000313" key="5">
    <source>
        <dbReference type="EMBL" id="QCB28720.1"/>
    </source>
</evidence>
<dbReference type="PANTHER" id="PTHR23028">
    <property type="entry name" value="ACETYLTRANSFERASE"/>
    <property type="match status" value="1"/>
</dbReference>
<feature type="domain" description="Acyltransferase 3" evidence="3">
    <location>
        <begin position="27"/>
        <end position="363"/>
    </location>
</feature>
<feature type="transmembrane region" description="Helical" evidence="2">
    <location>
        <begin position="200"/>
        <end position="219"/>
    </location>
</feature>
<gene>
    <name evidence="5" type="primary">oatA2</name>
    <name evidence="5" type="ORF">CENDO_07230</name>
</gene>
<protein>
    <submittedName>
        <fullName evidence="5">O-acetyltransferase OatA</fullName>
        <ecNumber evidence="5">2.3.1.-</ecNumber>
    </submittedName>
</protein>
<dbReference type="Pfam" id="PF19040">
    <property type="entry name" value="SGNH"/>
    <property type="match status" value="1"/>
</dbReference>
<dbReference type="InterPro" id="IPR002656">
    <property type="entry name" value="Acyl_transf_3_dom"/>
</dbReference>
<evidence type="ECO:0000256" key="1">
    <source>
        <dbReference type="SAM" id="MobiDB-lite"/>
    </source>
</evidence>
<accession>A0A4P7QGW3</accession>
<dbReference type="KEGG" id="cee:CENDO_07230"/>
<feature type="transmembrane region" description="Helical" evidence="2">
    <location>
        <begin position="401"/>
        <end position="421"/>
    </location>
</feature>